<evidence type="ECO:0000313" key="1">
    <source>
        <dbReference type="EMBL" id="KAK1413632.1"/>
    </source>
</evidence>
<reference evidence="1" key="1">
    <citation type="journal article" date="2023" name="bioRxiv">
        <title>Improved chromosome-level genome assembly for marigold (Tagetes erecta).</title>
        <authorList>
            <person name="Jiang F."/>
            <person name="Yuan L."/>
            <person name="Wang S."/>
            <person name="Wang H."/>
            <person name="Xu D."/>
            <person name="Wang A."/>
            <person name="Fan W."/>
        </authorList>
    </citation>
    <scope>NUCLEOTIDE SEQUENCE</scope>
    <source>
        <strain evidence="1">WSJ</strain>
        <tissue evidence="1">Leaf</tissue>
    </source>
</reference>
<protein>
    <submittedName>
        <fullName evidence="1">Uncharacterized protein</fullName>
    </submittedName>
</protein>
<evidence type="ECO:0000313" key="2">
    <source>
        <dbReference type="Proteomes" id="UP001229421"/>
    </source>
</evidence>
<sequence length="66" mass="7113">MCRVDAFVGRVCGDTDVEKPCSCWVHTIKMIMSISLSSIPVLQAQNLVEGDNGQVSAMDNVLELAS</sequence>
<name>A0AAD8JZW4_TARER</name>
<proteinExistence type="predicted"/>
<accession>A0AAD8JZW4</accession>
<organism evidence="1 2">
    <name type="scientific">Tagetes erecta</name>
    <name type="common">African marigold</name>
    <dbReference type="NCBI Taxonomy" id="13708"/>
    <lineage>
        <taxon>Eukaryota</taxon>
        <taxon>Viridiplantae</taxon>
        <taxon>Streptophyta</taxon>
        <taxon>Embryophyta</taxon>
        <taxon>Tracheophyta</taxon>
        <taxon>Spermatophyta</taxon>
        <taxon>Magnoliopsida</taxon>
        <taxon>eudicotyledons</taxon>
        <taxon>Gunneridae</taxon>
        <taxon>Pentapetalae</taxon>
        <taxon>asterids</taxon>
        <taxon>campanulids</taxon>
        <taxon>Asterales</taxon>
        <taxon>Asteraceae</taxon>
        <taxon>Asteroideae</taxon>
        <taxon>Heliantheae alliance</taxon>
        <taxon>Tageteae</taxon>
        <taxon>Tagetes</taxon>
    </lineage>
</organism>
<dbReference type="EMBL" id="JAUHHV010000009">
    <property type="protein sequence ID" value="KAK1413632.1"/>
    <property type="molecule type" value="Genomic_DNA"/>
</dbReference>
<keyword evidence="2" id="KW-1185">Reference proteome</keyword>
<dbReference type="Proteomes" id="UP001229421">
    <property type="component" value="Unassembled WGS sequence"/>
</dbReference>
<gene>
    <name evidence="1" type="ORF">QVD17_35408</name>
</gene>
<comment type="caution">
    <text evidence="1">The sequence shown here is derived from an EMBL/GenBank/DDBJ whole genome shotgun (WGS) entry which is preliminary data.</text>
</comment>
<dbReference type="AlphaFoldDB" id="A0AAD8JZW4"/>